<protein>
    <recommendedName>
        <fullName evidence="3">C-type lectin domain-containing protein</fullName>
    </recommendedName>
</protein>
<dbReference type="AlphaFoldDB" id="Q8T782"/>
<evidence type="ECO:0000313" key="4">
    <source>
        <dbReference type="EMBL" id="AAM18862.1"/>
    </source>
</evidence>
<sequence length="435" mass="47946">MVKNVYKDACSVKLNVSCSDGTSTDYEEACWVSTSGVSAGERAHPETGTSGLPGKPGWSSSQTNDNRKAAGYAPGAGVSSSRSGQSRVWTSAVLKALAVGNFALIFCLVGAAIFLALEMSDLKLSDQETAYELSGLRLSLIKRYHELSDLKLAFHRLDRKAAEFRENISEWMQQTETVPARLVKTEEALCDATASVAQRNDSGLEEETLQDDMMNPQDKPEEGNATTPLALPVAVTCPNGYKNYREVCYKVFATKKAFYEAVKTCQADGGTLAMPRDAEIDAFLIPLKNNATQDQGAWFGLHDEGKGGKSVRKLGFTNDVRSNDTRLGCRKRKRSSLSVWAWIDGTDLGSGYSGWYHYQPYKYGLKGQKSCALYRKRTSAYGKDSWLVLPCDREYPFICQLLLTSDRVLFKYGKRLQSRSCQWVNVLASSGCEGD</sequence>
<feature type="domain" description="C-type lectin" evidence="3">
    <location>
        <begin position="244"/>
        <end position="400"/>
    </location>
</feature>
<keyword evidence="2" id="KW-1133">Transmembrane helix</keyword>
<dbReference type="Gene3D" id="3.10.100.10">
    <property type="entry name" value="Mannose-Binding Protein A, subunit A"/>
    <property type="match status" value="1"/>
</dbReference>
<dbReference type="PANTHER" id="PTHR22801:SF63">
    <property type="entry name" value="C-TYPE LECTIN DOMAIN-CONTAINING PROTEIN"/>
    <property type="match status" value="1"/>
</dbReference>
<evidence type="ECO:0000259" key="3">
    <source>
        <dbReference type="PROSITE" id="PS50041"/>
    </source>
</evidence>
<name>Q8T782_BRAFL</name>
<keyword evidence="2" id="KW-0472">Membrane</keyword>
<dbReference type="EMBL" id="AF391287">
    <property type="protein sequence ID" value="AAM18862.1"/>
    <property type="molecule type" value="Genomic_DNA"/>
</dbReference>
<dbReference type="InterPro" id="IPR050801">
    <property type="entry name" value="Ca-Dep_Lectins_ImmuneDev"/>
</dbReference>
<organism evidence="4">
    <name type="scientific">Branchiostoma floridae</name>
    <name type="common">Florida lancelet</name>
    <name type="synonym">Amphioxus</name>
    <dbReference type="NCBI Taxonomy" id="7739"/>
    <lineage>
        <taxon>Eukaryota</taxon>
        <taxon>Metazoa</taxon>
        <taxon>Chordata</taxon>
        <taxon>Cephalochordata</taxon>
        <taxon>Leptocardii</taxon>
        <taxon>Amphioxiformes</taxon>
        <taxon>Branchiostomatidae</taxon>
        <taxon>Branchiostoma</taxon>
    </lineage>
</organism>
<feature type="transmembrane region" description="Helical" evidence="2">
    <location>
        <begin position="92"/>
        <end position="117"/>
    </location>
</feature>
<proteinExistence type="predicted"/>
<accession>Q8T782</accession>
<dbReference type="SMART" id="SM00034">
    <property type="entry name" value="CLECT"/>
    <property type="match status" value="1"/>
</dbReference>
<feature type="region of interest" description="Disordered" evidence="1">
    <location>
        <begin position="199"/>
        <end position="226"/>
    </location>
</feature>
<evidence type="ECO:0000256" key="2">
    <source>
        <dbReference type="SAM" id="Phobius"/>
    </source>
</evidence>
<evidence type="ECO:0000256" key="1">
    <source>
        <dbReference type="SAM" id="MobiDB-lite"/>
    </source>
</evidence>
<dbReference type="InterPro" id="IPR016187">
    <property type="entry name" value="CTDL_fold"/>
</dbReference>
<dbReference type="CDD" id="cd00037">
    <property type="entry name" value="CLECT"/>
    <property type="match status" value="1"/>
</dbReference>
<reference evidence="4" key="1">
    <citation type="journal article" date="2002" name="Nat. Genet.">
        <title>Evidence of en bloc duplication in vertebrate genomes.</title>
        <authorList>
            <person name="Abi-Rached L."/>
            <person name="Gilles A."/>
            <person name="Shiina T."/>
            <person name="Pontarotti P."/>
            <person name="Inoko H."/>
        </authorList>
    </citation>
    <scope>NUCLEOTIDE SEQUENCE</scope>
</reference>
<keyword evidence="2" id="KW-0812">Transmembrane</keyword>
<dbReference type="Pfam" id="PF00059">
    <property type="entry name" value="Lectin_C"/>
    <property type="match status" value="1"/>
</dbReference>
<dbReference type="InterPro" id="IPR001304">
    <property type="entry name" value="C-type_lectin-like"/>
</dbReference>
<dbReference type="PROSITE" id="PS50041">
    <property type="entry name" value="C_TYPE_LECTIN_2"/>
    <property type="match status" value="1"/>
</dbReference>
<dbReference type="InterPro" id="IPR016186">
    <property type="entry name" value="C-type_lectin-like/link_sf"/>
</dbReference>
<dbReference type="SUPFAM" id="SSF56436">
    <property type="entry name" value="C-type lectin-like"/>
    <property type="match status" value="1"/>
</dbReference>
<dbReference type="PANTHER" id="PTHR22801">
    <property type="entry name" value="LITHOSTATHINE"/>
    <property type="match status" value="1"/>
</dbReference>
<feature type="region of interest" description="Disordered" evidence="1">
    <location>
        <begin position="39"/>
        <end position="83"/>
    </location>
</feature>